<dbReference type="Proteomes" id="UP001595528">
    <property type="component" value="Unassembled WGS sequence"/>
</dbReference>
<sequence>MTSRTDVVRPGDGFAHWHAATCRSYSVTECNAVPDRAFNARISLGAFGPLTISHISSTVAGGDPLRVVRTAGDIRKDGRDDFMFWLPMAGETAFRQDGRALRMRCGDTLLHDQAQPFVLQFGRHADAMMITVPRPLLLARLPEAPALVARPVAAASRCGALAADIMRDLLRLSEAAEDGLARRVGISALDILAATFEAELAGEAGAAQGDARLRQVQRFMLARLDDPALDLATIAAAQNMSPRSLTRLFARVGETPIRWLWRQRLATSYRMLAEGQARNVTEVALAHGFGDPSHFSRAFRRAYGRTPQSVRPVG</sequence>
<dbReference type="Pfam" id="PF14525">
    <property type="entry name" value="AraC_binding_2"/>
    <property type="match status" value="1"/>
</dbReference>
<evidence type="ECO:0000256" key="3">
    <source>
        <dbReference type="ARBA" id="ARBA00023163"/>
    </source>
</evidence>
<name>A0ABV7KVL4_9PROT</name>
<dbReference type="PRINTS" id="PR00032">
    <property type="entry name" value="HTHARAC"/>
</dbReference>
<keyword evidence="2" id="KW-0238">DNA-binding</keyword>
<comment type="caution">
    <text evidence="5">The sequence shown here is derived from an EMBL/GenBank/DDBJ whole genome shotgun (WGS) entry which is preliminary data.</text>
</comment>
<keyword evidence="1" id="KW-0805">Transcription regulation</keyword>
<organism evidence="5 6">
    <name type="scientific">Marinibaculum pumilum</name>
    <dbReference type="NCBI Taxonomy" id="1766165"/>
    <lineage>
        <taxon>Bacteria</taxon>
        <taxon>Pseudomonadati</taxon>
        <taxon>Pseudomonadota</taxon>
        <taxon>Alphaproteobacteria</taxon>
        <taxon>Rhodospirillales</taxon>
        <taxon>Rhodospirillaceae</taxon>
        <taxon>Marinibaculum</taxon>
    </lineage>
</organism>
<dbReference type="InterPro" id="IPR050204">
    <property type="entry name" value="AraC_XylS_family_regulators"/>
</dbReference>
<dbReference type="Gene3D" id="1.10.10.60">
    <property type="entry name" value="Homeodomain-like"/>
    <property type="match status" value="1"/>
</dbReference>
<dbReference type="PANTHER" id="PTHR46796">
    <property type="entry name" value="HTH-TYPE TRANSCRIPTIONAL ACTIVATOR RHAS-RELATED"/>
    <property type="match status" value="1"/>
</dbReference>
<evidence type="ECO:0000256" key="2">
    <source>
        <dbReference type="ARBA" id="ARBA00023125"/>
    </source>
</evidence>
<feature type="domain" description="HTH araC/xylS-type" evidence="4">
    <location>
        <begin position="214"/>
        <end position="313"/>
    </location>
</feature>
<dbReference type="EMBL" id="JBHRTR010000009">
    <property type="protein sequence ID" value="MFC3226200.1"/>
    <property type="molecule type" value="Genomic_DNA"/>
</dbReference>
<dbReference type="SUPFAM" id="SSF46689">
    <property type="entry name" value="Homeodomain-like"/>
    <property type="match status" value="1"/>
</dbReference>
<gene>
    <name evidence="5" type="ORF">ACFOGJ_03110</name>
</gene>
<dbReference type="RefSeq" id="WP_379898058.1">
    <property type="nucleotide sequence ID" value="NZ_JBHRTR010000009.1"/>
</dbReference>
<dbReference type="InterPro" id="IPR009057">
    <property type="entry name" value="Homeodomain-like_sf"/>
</dbReference>
<dbReference type="InterPro" id="IPR035418">
    <property type="entry name" value="AraC-bd_2"/>
</dbReference>
<dbReference type="PROSITE" id="PS01124">
    <property type="entry name" value="HTH_ARAC_FAMILY_2"/>
    <property type="match status" value="1"/>
</dbReference>
<proteinExistence type="predicted"/>
<keyword evidence="6" id="KW-1185">Reference proteome</keyword>
<evidence type="ECO:0000259" key="4">
    <source>
        <dbReference type="PROSITE" id="PS01124"/>
    </source>
</evidence>
<evidence type="ECO:0000313" key="6">
    <source>
        <dbReference type="Proteomes" id="UP001595528"/>
    </source>
</evidence>
<dbReference type="InterPro" id="IPR020449">
    <property type="entry name" value="Tscrpt_reg_AraC-type_HTH"/>
</dbReference>
<evidence type="ECO:0000313" key="5">
    <source>
        <dbReference type="EMBL" id="MFC3226200.1"/>
    </source>
</evidence>
<keyword evidence="3" id="KW-0804">Transcription</keyword>
<dbReference type="SMART" id="SM00342">
    <property type="entry name" value="HTH_ARAC"/>
    <property type="match status" value="1"/>
</dbReference>
<accession>A0ABV7KVL4</accession>
<dbReference type="InterPro" id="IPR018060">
    <property type="entry name" value="HTH_AraC"/>
</dbReference>
<dbReference type="Pfam" id="PF12833">
    <property type="entry name" value="HTH_18"/>
    <property type="match status" value="1"/>
</dbReference>
<dbReference type="PANTHER" id="PTHR46796:SF6">
    <property type="entry name" value="ARAC SUBFAMILY"/>
    <property type="match status" value="1"/>
</dbReference>
<reference evidence="6" key="1">
    <citation type="journal article" date="2019" name="Int. J. Syst. Evol. Microbiol.">
        <title>The Global Catalogue of Microorganisms (GCM) 10K type strain sequencing project: providing services to taxonomists for standard genome sequencing and annotation.</title>
        <authorList>
            <consortium name="The Broad Institute Genomics Platform"/>
            <consortium name="The Broad Institute Genome Sequencing Center for Infectious Disease"/>
            <person name="Wu L."/>
            <person name="Ma J."/>
        </authorList>
    </citation>
    <scope>NUCLEOTIDE SEQUENCE [LARGE SCALE GENOMIC DNA]</scope>
    <source>
        <strain evidence="6">KCTC 42964</strain>
    </source>
</reference>
<protein>
    <submittedName>
        <fullName evidence="5">Helix-turn-helix domain-containing protein</fullName>
    </submittedName>
</protein>
<evidence type="ECO:0000256" key="1">
    <source>
        <dbReference type="ARBA" id="ARBA00023015"/>
    </source>
</evidence>